<name>A0A210Q1Q7_MIZYE</name>
<comment type="caution">
    <text evidence="4">The sequence shown here is derived from an EMBL/GenBank/DDBJ whole genome shotgun (WGS) entry which is preliminary data.</text>
</comment>
<proteinExistence type="predicted"/>
<accession>A0A210Q1Q7</accession>
<keyword evidence="5" id="KW-1185">Reference proteome</keyword>
<sequence>MELDLLETPGTKQATKSKKRRSIRIRRKSHLLGFGPVCDEDKTDDILPVESHSQDVNISALASDVGQICEENNLQASGNQFGSVWMDTDSPEMAELVIRRNRRKSCVHLPMVSVIDGIDSPSVLTDVDTDLNMNDHHLSVELSRTGDMSDSIETNGMGSRLSGSYIVTQSPLVDTSGTSGSGHIDLRFNQQQENDCSSAGNSFSEYLPSDNSTASLSPCFEARDYNVGGKTFQYFNSGPQQTQDSSDSCKVSRINSTESSTQNRGSGQMVLSLVEENRTLLGTTQDLTSRMTPVDKKSGVASDLISSLTPYSPSQPIFKNISPPNCESPNSTFSPVYLTPSDKITRSKVNLDAGNDDEDVWKTCKKTIVPETDGHVGVTPGTVTNIKTKALKSTQKKSSRSNSKSSSEVPSKQQTSGFLSICRSLAGKLANAVRNSPDNERSNTMSSSDGSFTSIKPTNTSNEIAEVMMNSSGKNLGSVVTVSTVDNSDTGIKVSTPVNSNLLSLTDGTNLSSAFSYERKSGQTLHFSDSMKPSLPLSQDKVDDTCFCASEKPGSSRPVQDSELVPVPEVVTTNGEKLTNTSDTQTNHELCSTTDIDTTSEAAKSDSEDAEVIQVSNRPAMRTISQSQAPKCSDEAIAQHLEVCFDYLDSEPIQETHNKYTAESGTQNGHHVAKSISLESAELSTVVENLDTVDITSRADPDKVRKVKAKQKRTGRKSMGLVSQESPGCELSESVNKLSLNTVFDMDTCIHVVPKDSHTDSGIKQKESESANVSGEFKSSAGCEPIPPCVESDLMSSLPSVNEVKKSGHPKKSKKVSDKTTALSGEPIPSCVEIDPLPSVSVVKKRSRSRKSMSLIPPVVVEEVSNVLLSSQPGAELQKTSLPQLVNNKTGEDSASLQNETSDCKQKSIDNIKVLTAEDLKSLDEYLGIEDMEPVIVPPPKKRGRPRKSVDGRVQMQTKAAYIEAADKNLFSVDKSVSWTKEQEVNVSQKEESGMTDVQTIVKDPLVAELEDLELLERPKRKSSRIQRRSIEIYRQIQTANTAEEDVPMSPLETVEESKQTAAVLQDVSSNHGNTRNNQDSTTKIARKRKLTKNEPSVEDIYKNKNFKRPAPKIWETIYETPAEEQLFSKKRFRRAIMFDEGLIVPPAKTKMRLRKAVKNGMDPRQRRRKMLSDLAVKKKLAKMEAVLEDDD</sequence>
<feature type="region of interest" description="Disordered" evidence="2">
    <location>
        <begin position="1"/>
        <end position="20"/>
    </location>
</feature>
<feature type="region of interest" description="Disordered" evidence="2">
    <location>
        <begin position="755"/>
        <end position="781"/>
    </location>
</feature>
<feature type="domain" description="Tantalus-like" evidence="3">
    <location>
        <begin position="1084"/>
        <end position="1125"/>
    </location>
</feature>
<evidence type="ECO:0000313" key="5">
    <source>
        <dbReference type="Proteomes" id="UP000242188"/>
    </source>
</evidence>
<organism evidence="4 5">
    <name type="scientific">Mizuhopecten yessoensis</name>
    <name type="common">Japanese scallop</name>
    <name type="synonym">Patinopecten yessoensis</name>
    <dbReference type="NCBI Taxonomy" id="6573"/>
    <lineage>
        <taxon>Eukaryota</taxon>
        <taxon>Metazoa</taxon>
        <taxon>Spiralia</taxon>
        <taxon>Lophotrochozoa</taxon>
        <taxon>Mollusca</taxon>
        <taxon>Bivalvia</taxon>
        <taxon>Autobranchia</taxon>
        <taxon>Pteriomorphia</taxon>
        <taxon>Pectinida</taxon>
        <taxon>Pectinoidea</taxon>
        <taxon>Pectinidae</taxon>
        <taxon>Mizuhopecten</taxon>
    </lineage>
</organism>
<reference evidence="4 5" key="1">
    <citation type="journal article" date="2017" name="Nat. Ecol. Evol.">
        <title>Scallop genome provides insights into evolution of bilaterian karyotype and development.</title>
        <authorList>
            <person name="Wang S."/>
            <person name="Zhang J."/>
            <person name="Jiao W."/>
            <person name="Li J."/>
            <person name="Xun X."/>
            <person name="Sun Y."/>
            <person name="Guo X."/>
            <person name="Huan P."/>
            <person name="Dong B."/>
            <person name="Zhang L."/>
            <person name="Hu X."/>
            <person name="Sun X."/>
            <person name="Wang J."/>
            <person name="Zhao C."/>
            <person name="Wang Y."/>
            <person name="Wang D."/>
            <person name="Huang X."/>
            <person name="Wang R."/>
            <person name="Lv J."/>
            <person name="Li Y."/>
            <person name="Zhang Z."/>
            <person name="Liu B."/>
            <person name="Lu W."/>
            <person name="Hui Y."/>
            <person name="Liang J."/>
            <person name="Zhou Z."/>
            <person name="Hou R."/>
            <person name="Li X."/>
            <person name="Liu Y."/>
            <person name="Li H."/>
            <person name="Ning X."/>
            <person name="Lin Y."/>
            <person name="Zhao L."/>
            <person name="Xing Q."/>
            <person name="Dou J."/>
            <person name="Li Y."/>
            <person name="Mao J."/>
            <person name="Guo H."/>
            <person name="Dou H."/>
            <person name="Li T."/>
            <person name="Mu C."/>
            <person name="Jiang W."/>
            <person name="Fu Q."/>
            <person name="Fu X."/>
            <person name="Miao Y."/>
            <person name="Liu J."/>
            <person name="Yu Q."/>
            <person name="Li R."/>
            <person name="Liao H."/>
            <person name="Li X."/>
            <person name="Kong Y."/>
            <person name="Jiang Z."/>
            <person name="Chourrout D."/>
            <person name="Li R."/>
            <person name="Bao Z."/>
        </authorList>
    </citation>
    <scope>NUCLEOTIDE SEQUENCE [LARGE SCALE GENOMIC DNA]</scope>
    <source>
        <strain evidence="4 5">PY_sf001</strain>
    </source>
</reference>
<feature type="region of interest" description="Disordered" evidence="2">
    <location>
        <begin position="1070"/>
        <end position="1092"/>
    </location>
</feature>
<feature type="region of interest" description="Disordered" evidence="2">
    <location>
        <begin position="236"/>
        <end position="267"/>
    </location>
</feature>
<feature type="compositionally biased region" description="Low complexity" evidence="2">
    <location>
        <begin position="400"/>
        <end position="412"/>
    </location>
</feature>
<dbReference type="AlphaFoldDB" id="A0A210Q1Q7"/>
<feature type="compositionally biased region" description="Polar residues" evidence="2">
    <location>
        <begin position="236"/>
        <end position="266"/>
    </location>
</feature>
<feature type="region of interest" description="Disordered" evidence="2">
    <location>
        <begin position="801"/>
        <end position="828"/>
    </location>
</feature>
<keyword evidence="1" id="KW-0597">Phosphoprotein</keyword>
<feature type="region of interest" description="Disordered" evidence="2">
    <location>
        <begin position="389"/>
        <end position="415"/>
    </location>
</feature>
<evidence type="ECO:0000256" key="1">
    <source>
        <dbReference type="ARBA" id="ARBA00022553"/>
    </source>
</evidence>
<evidence type="ECO:0000259" key="3">
    <source>
        <dbReference type="Pfam" id="PF15386"/>
    </source>
</evidence>
<dbReference type="OrthoDB" id="6163216at2759"/>
<feature type="compositionally biased region" description="Basic and acidic residues" evidence="2">
    <location>
        <begin position="755"/>
        <end position="769"/>
    </location>
</feature>
<feature type="region of interest" description="Disordered" evidence="2">
    <location>
        <begin position="433"/>
        <end position="457"/>
    </location>
</feature>
<dbReference type="Pfam" id="PF15386">
    <property type="entry name" value="Tantalus"/>
    <property type="match status" value="1"/>
</dbReference>
<evidence type="ECO:0000256" key="2">
    <source>
        <dbReference type="SAM" id="MobiDB-lite"/>
    </source>
</evidence>
<dbReference type="Proteomes" id="UP000242188">
    <property type="component" value="Unassembled WGS sequence"/>
</dbReference>
<evidence type="ECO:0000313" key="4">
    <source>
        <dbReference type="EMBL" id="OWF42678.1"/>
    </source>
</evidence>
<gene>
    <name evidence="4" type="ORF">KP79_PYT15757</name>
</gene>
<dbReference type="InterPro" id="IPR028149">
    <property type="entry name" value="Tantalus-like"/>
</dbReference>
<feature type="compositionally biased region" description="Polar residues" evidence="2">
    <location>
        <begin position="442"/>
        <end position="457"/>
    </location>
</feature>
<dbReference type="EMBL" id="NEDP02005239">
    <property type="protein sequence ID" value="OWF42678.1"/>
    <property type="molecule type" value="Genomic_DNA"/>
</dbReference>
<protein>
    <recommendedName>
        <fullName evidence="3">Tantalus-like domain-containing protein</fullName>
    </recommendedName>
</protein>
<feature type="compositionally biased region" description="Polar residues" evidence="2">
    <location>
        <begin position="1070"/>
        <end position="1084"/>
    </location>
</feature>